<evidence type="ECO:0000259" key="5">
    <source>
        <dbReference type="PROSITE" id="PS51078"/>
    </source>
</evidence>
<evidence type="ECO:0000256" key="2">
    <source>
        <dbReference type="ARBA" id="ARBA00023125"/>
    </source>
</evidence>
<gene>
    <name evidence="6" type="ORF">M0639_32560</name>
</gene>
<evidence type="ECO:0000259" key="4">
    <source>
        <dbReference type="PROSITE" id="PS51077"/>
    </source>
</evidence>
<dbReference type="PANTHER" id="PTHR30136:SF24">
    <property type="entry name" value="HTH-TYPE TRANSCRIPTIONAL REPRESSOR ALLR"/>
    <property type="match status" value="1"/>
</dbReference>
<evidence type="ECO:0000256" key="3">
    <source>
        <dbReference type="ARBA" id="ARBA00023163"/>
    </source>
</evidence>
<dbReference type="GO" id="GO:0003700">
    <property type="term" value="F:DNA-binding transcription factor activity"/>
    <property type="evidence" value="ECO:0007669"/>
    <property type="project" value="TreeGrafter"/>
</dbReference>
<dbReference type="SUPFAM" id="SSF46785">
    <property type="entry name" value="Winged helix' DNA-binding domain"/>
    <property type="match status" value="1"/>
</dbReference>
<dbReference type="Gene3D" id="1.10.10.10">
    <property type="entry name" value="Winged helix-like DNA-binding domain superfamily/Winged helix DNA-binding domain"/>
    <property type="match status" value="1"/>
</dbReference>
<dbReference type="InterPro" id="IPR036388">
    <property type="entry name" value="WH-like_DNA-bd_sf"/>
</dbReference>
<dbReference type="SMART" id="SM00346">
    <property type="entry name" value="HTH_ICLR"/>
    <property type="match status" value="1"/>
</dbReference>
<dbReference type="GO" id="GO:0003677">
    <property type="term" value="F:DNA binding"/>
    <property type="evidence" value="ECO:0007669"/>
    <property type="project" value="UniProtKB-KW"/>
</dbReference>
<dbReference type="InterPro" id="IPR029016">
    <property type="entry name" value="GAF-like_dom_sf"/>
</dbReference>
<dbReference type="InterPro" id="IPR036390">
    <property type="entry name" value="WH_DNA-bd_sf"/>
</dbReference>
<dbReference type="AlphaFoldDB" id="A0AB38RNY7"/>
<dbReference type="InterPro" id="IPR005471">
    <property type="entry name" value="Tscrpt_reg_IclR_N"/>
</dbReference>
<reference evidence="7" key="1">
    <citation type="journal article" date="2022" name="Environ. Microbiol.">
        <title>Functional analysis, diversity, and distribution of carbendazim hydrolases MheI and CbmA, responsible for the initial step in carbendazim degradation.</title>
        <authorList>
            <person name="Zhang M."/>
            <person name="Bai X."/>
            <person name="Li Q."/>
            <person name="Zhang L."/>
            <person name="Zhu Q."/>
            <person name="Gao S."/>
            <person name="Ke Z."/>
            <person name="Jiang M."/>
            <person name="Hu J."/>
            <person name="Qiu J."/>
            <person name="Hong Q."/>
        </authorList>
    </citation>
    <scope>NUCLEOTIDE SEQUENCE [LARGE SCALE GENOMIC DNA]</scope>
    <source>
        <strain evidence="7">djl-6</strain>
    </source>
</reference>
<dbReference type="PROSITE" id="PS51078">
    <property type="entry name" value="ICLR_ED"/>
    <property type="match status" value="1"/>
</dbReference>
<accession>A0AB38RNY7</accession>
<evidence type="ECO:0000256" key="1">
    <source>
        <dbReference type="ARBA" id="ARBA00023015"/>
    </source>
</evidence>
<organism evidence="6 7">
    <name type="scientific">Rhodococcus qingshengii JCM 15477</name>
    <dbReference type="NCBI Taxonomy" id="1303681"/>
    <lineage>
        <taxon>Bacteria</taxon>
        <taxon>Bacillati</taxon>
        <taxon>Actinomycetota</taxon>
        <taxon>Actinomycetes</taxon>
        <taxon>Mycobacteriales</taxon>
        <taxon>Nocardiaceae</taxon>
        <taxon>Rhodococcus</taxon>
        <taxon>Rhodococcus erythropolis group</taxon>
    </lineage>
</organism>
<evidence type="ECO:0000313" key="6">
    <source>
        <dbReference type="EMBL" id="UPU46480.1"/>
    </source>
</evidence>
<protein>
    <submittedName>
        <fullName evidence="6">IclR family transcriptional regulator</fullName>
    </submittedName>
</protein>
<feature type="domain" description="HTH iclR-type" evidence="4">
    <location>
        <begin position="15"/>
        <end position="75"/>
    </location>
</feature>
<dbReference type="EMBL" id="CP096567">
    <property type="protein sequence ID" value="UPU46480.1"/>
    <property type="molecule type" value="Genomic_DNA"/>
</dbReference>
<sequence>MNDPLAHGSRTPEPPSILSKAFDLLRAFNNNERVMTLSELSRASGLPKSTVHRLIARLIDLDAIEQHRSGYKLGLGLLELAANTPAGSMRDMAMPYLAALHRWSGQTVHLAVLRRYDVVYLEKLANPVAPTGPSGVGVRLPANCTAVGKALLSWENLEDLEAFLPSPMPMLTPRSITNVEDFVIELRKIRTSGIAYEHNEAQLGQACVAAPIVVHDVAIGAISISHRADTDTGQKIVNALRDTAAQIAKGSRGGLAQGRAHWFPREL</sequence>
<keyword evidence="2" id="KW-0238">DNA-binding</keyword>
<name>A0AB38RNY7_RHOSG</name>
<keyword evidence="6" id="KW-0614">Plasmid</keyword>
<dbReference type="GO" id="GO:0045892">
    <property type="term" value="P:negative regulation of DNA-templated transcription"/>
    <property type="evidence" value="ECO:0007669"/>
    <property type="project" value="TreeGrafter"/>
</dbReference>
<dbReference type="Pfam" id="PF01614">
    <property type="entry name" value="IclR_C"/>
    <property type="match status" value="1"/>
</dbReference>
<keyword evidence="3" id="KW-0804">Transcription</keyword>
<dbReference type="Proteomes" id="UP000831484">
    <property type="component" value="Plasmid pdjl-6-4"/>
</dbReference>
<dbReference type="Pfam" id="PF09339">
    <property type="entry name" value="HTH_IclR"/>
    <property type="match status" value="1"/>
</dbReference>
<dbReference type="SUPFAM" id="SSF55781">
    <property type="entry name" value="GAF domain-like"/>
    <property type="match status" value="1"/>
</dbReference>
<proteinExistence type="predicted"/>
<keyword evidence="7" id="KW-1185">Reference proteome</keyword>
<dbReference type="InterPro" id="IPR050707">
    <property type="entry name" value="HTH_MetabolicPath_Reg"/>
</dbReference>
<dbReference type="InterPro" id="IPR014757">
    <property type="entry name" value="Tscrpt_reg_IclR_C"/>
</dbReference>
<keyword evidence="1" id="KW-0805">Transcription regulation</keyword>
<geneLocation type="plasmid" evidence="6 7">
    <name>pdjl-6-4</name>
</geneLocation>
<dbReference type="PANTHER" id="PTHR30136">
    <property type="entry name" value="HELIX-TURN-HELIX TRANSCRIPTIONAL REGULATOR, ICLR FAMILY"/>
    <property type="match status" value="1"/>
</dbReference>
<dbReference type="RefSeq" id="WP_231915183.1">
    <property type="nucleotide sequence ID" value="NZ_CP096567.1"/>
</dbReference>
<evidence type="ECO:0000313" key="7">
    <source>
        <dbReference type="Proteomes" id="UP000831484"/>
    </source>
</evidence>
<dbReference type="Gene3D" id="3.30.450.40">
    <property type="match status" value="1"/>
</dbReference>
<feature type="domain" description="IclR-ED" evidence="5">
    <location>
        <begin position="76"/>
        <end position="257"/>
    </location>
</feature>
<dbReference type="PROSITE" id="PS51077">
    <property type="entry name" value="HTH_ICLR"/>
    <property type="match status" value="1"/>
</dbReference>